<feature type="region of interest" description="Disordered" evidence="1">
    <location>
        <begin position="35"/>
        <end position="72"/>
    </location>
</feature>
<dbReference type="EMBL" id="BLXT01008548">
    <property type="protein sequence ID" value="GFO49945.1"/>
    <property type="molecule type" value="Genomic_DNA"/>
</dbReference>
<comment type="caution">
    <text evidence="2">The sequence shown here is derived from an EMBL/GenBank/DDBJ whole genome shotgun (WGS) entry which is preliminary data.</text>
</comment>
<gene>
    <name evidence="2" type="ORF">PoB_007645000</name>
</gene>
<organism evidence="2 3">
    <name type="scientific">Plakobranchus ocellatus</name>
    <dbReference type="NCBI Taxonomy" id="259542"/>
    <lineage>
        <taxon>Eukaryota</taxon>
        <taxon>Metazoa</taxon>
        <taxon>Spiralia</taxon>
        <taxon>Lophotrochozoa</taxon>
        <taxon>Mollusca</taxon>
        <taxon>Gastropoda</taxon>
        <taxon>Heterobranchia</taxon>
        <taxon>Euthyneura</taxon>
        <taxon>Panpulmonata</taxon>
        <taxon>Sacoglossa</taxon>
        <taxon>Placobranchoidea</taxon>
        <taxon>Plakobranchidae</taxon>
        <taxon>Plakobranchus</taxon>
    </lineage>
</organism>
<name>A0AAV4E0M8_9GAST</name>
<keyword evidence="3" id="KW-1185">Reference proteome</keyword>
<evidence type="ECO:0000313" key="3">
    <source>
        <dbReference type="Proteomes" id="UP000735302"/>
    </source>
</evidence>
<reference evidence="2 3" key="1">
    <citation type="journal article" date="2021" name="Elife">
        <title>Chloroplast acquisition without the gene transfer in kleptoplastic sea slugs, Plakobranchus ocellatus.</title>
        <authorList>
            <person name="Maeda T."/>
            <person name="Takahashi S."/>
            <person name="Yoshida T."/>
            <person name="Shimamura S."/>
            <person name="Takaki Y."/>
            <person name="Nagai Y."/>
            <person name="Toyoda A."/>
            <person name="Suzuki Y."/>
            <person name="Arimoto A."/>
            <person name="Ishii H."/>
            <person name="Satoh N."/>
            <person name="Nishiyama T."/>
            <person name="Hasebe M."/>
            <person name="Maruyama T."/>
            <person name="Minagawa J."/>
            <person name="Obokata J."/>
            <person name="Shigenobu S."/>
        </authorList>
    </citation>
    <scope>NUCLEOTIDE SEQUENCE [LARGE SCALE GENOMIC DNA]</scope>
</reference>
<proteinExistence type="predicted"/>
<feature type="compositionally biased region" description="Basic and acidic residues" evidence="1">
    <location>
        <begin position="49"/>
        <end position="72"/>
    </location>
</feature>
<accession>A0AAV4E0M8</accession>
<evidence type="ECO:0000313" key="2">
    <source>
        <dbReference type="EMBL" id="GFO49945.1"/>
    </source>
</evidence>
<evidence type="ECO:0000256" key="1">
    <source>
        <dbReference type="SAM" id="MobiDB-lite"/>
    </source>
</evidence>
<sequence length="141" mass="15019">MRAGTDISEPLRSNLIGPCILATGSWFSSDYCRAGDKNKSFSPPLKKAGTSERRTHERPGEEARGPVREHAHTERQCVGLNTQCLRLVCGGEVCINSAASVPIQCCVAHSVSRFQAARARRSSEVAEVDAIASGLGSSGSF</sequence>
<protein>
    <submittedName>
        <fullName evidence="2">Uncharacterized protein</fullName>
    </submittedName>
</protein>
<dbReference type="Proteomes" id="UP000735302">
    <property type="component" value="Unassembled WGS sequence"/>
</dbReference>
<dbReference type="AlphaFoldDB" id="A0AAV4E0M8"/>